<feature type="region of interest" description="Disordered" evidence="10">
    <location>
        <begin position="278"/>
        <end position="310"/>
    </location>
</feature>
<accession>A0A1J4KXI0</accession>
<dbReference type="GO" id="GO:0007010">
    <property type="term" value="P:cytoskeleton organization"/>
    <property type="evidence" value="ECO:0007669"/>
    <property type="project" value="UniProtKB-ARBA"/>
</dbReference>
<sequence length="336" mass="37780">MYIVMEYIPGGDIFSLLQNVGALEESDCRTYTVQLVKALQFLRQNGIIHRDLKPDNVLITAKGSLKLADFGLSYFGVTGQHIKTEEKGPNNVVGTPDYMAPEIILSKNHTYTADYWSLGVMVFEMLVGIPPFHGTDEADTFRRILLGTACWDELTDVSEDAIDFIKKLLVVNPEQRLGSKNIDQIMKHKWFTGIDWDDVESMEPVFIPDTSRLDSYKEYFTDRYQFNQNDESDIIEDMQSAEQGVKKADDDDEVTQFPSISLEQLKDTNVEIAEKIRQQHRRASDGKVQKDNPMNLFKPNCLKPSSSQTGNVLISPLVPAKVASGDLSSPSGEPSD</sequence>
<comment type="catalytic activity">
    <reaction evidence="9">
        <text>L-seryl-[protein] + ATP = O-phospho-L-seryl-[protein] + ADP + H(+)</text>
        <dbReference type="Rhea" id="RHEA:17989"/>
        <dbReference type="Rhea" id="RHEA-COMP:9863"/>
        <dbReference type="Rhea" id="RHEA-COMP:11604"/>
        <dbReference type="ChEBI" id="CHEBI:15378"/>
        <dbReference type="ChEBI" id="CHEBI:29999"/>
        <dbReference type="ChEBI" id="CHEBI:30616"/>
        <dbReference type="ChEBI" id="CHEBI:83421"/>
        <dbReference type="ChEBI" id="CHEBI:456216"/>
        <dbReference type="EC" id="2.7.11.1"/>
    </reaction>
</comment>
<dbReference type="GO" id="GO:0005524">
    <property type="term" value="F:ATP binding"/>
    <property type="evidence" value="ECO:0007669"/>
    <property type="project" value="UniProtKB-KW"/>
</dbReference>
<keyword evidence="6" id="KW-0418">Kinase</keyword>
<comment type="caution">
    <text evidence="12">The sequence shown here is derived from an EMBL/GenBank/DDBJ whole genome shotgun (WGS) entry which is preliminary data.</text>
</comment>
<evidence type="ECO:0000256" key="3">
    <source>
        <dbReference type="ARBA" id="ARBA00022553"/>
    </source>
</evidence>
<evidence type="ECO:0000256" key="4">
    <source>
        <dbReference type="ARBA" id="ARBA00022679"/>
    </source>
</evidence>
<dbReference type="FunFam" id="1.10.510.10:FF:000024">
    <property type="entry name" value="Probable serine/threonine-protein kinase cot-1"/>
    <property type="match status" value="1"/>
</dbReference>
<dbReference type="SUPFAM" id="SSF56112">
    <property type="entry name" value="Protein kinase-like (PK-like)"/>
    <property type="match status" value="1"/>
</dbReference>
<dbReference type="PANTHER" id="PTHR24356">
    <property type="entry name" value="SERINE/THREONINE-PROTEIN KINASE"/>
    <property type="match status" value="1"/>
</dbReference>
<evidence type="ECO:0000256" key="9">
    <source>
        <dbReference type="ARBA" id="ARBA00048679"/>
    </source>
</evidence>
<keyword evidence="13" id="KW-1185">Reference proteome</keyword>
<dbReference type="RefSeq" id="XP_068369018.1">
    <property type="nucleotide sequence ID" value="XM_068497413.1"/>
</dbReference>
<dbReference type="InterPro" id="IPR008271">
    <property type="entry name" value="Ser/Thr_kinase_AS"/>
</dbReference>
<dbReference type="Gene3D" id="3.30.200.20">
    <property type="entry name" value="Phosphorylase Kinase, domain 1"/>
    <property type="match status" value="1"/>
</dbReference>
<dbReference type="Proteomes" id="UP000179807">
    <property type="component" value="Unassembled WGS sequence"/>
</dbReference>
<evidence type="ECO:0000259" key="11">
    <source>
        <dbReference type="PROSITE" id="PS50011"/>
    </source>
</evidence>
<dbReference type="VEuPathDB" id="TrichDB:TRFO_13721"/>
<dbReference type="GO" id="GO:0004674">
    <property type="term" value="F:protein serine/threonine kinase activity"/>
    <property type="evidence" value="ECO:0007669"/>
    <property type="project" value="UniProtKB-KW"/>
</dbReference>
<dbReference type="PANTHER" id="PTHR24356:SF1">
    <property type="entry name" value="SERINE_THREONINE-PROTEIN KINASE GREATWALL"/>
    <property type="match status" value="1"/>
</dbReference>
<dbReference type="OrthoDB" id="162894at2759"/>
<dbReference type="PROSITE" id="PS00108">
    <property type="entry name" value="PROTEIN_KINASE_ST"/>
    <property type="match status" value="1"/>
</dbReference>
<dbReference type="GeneID" id="94832117"/>
<dbReference type="InterPro" id="IPR050236">
    <property type="entry name" value="Ser_Thr_kinase_AGC"/>
</dbReference>
<feature type="domain" description="Protein kinase" evidence="11">
    <location>
        <begin position="1"/>
        <end position="191"/>
    </location>
</feature>
<keyword evidence="5" id="KW-0547">Nucleotide-binding</keyword>
<comment type="catalytic activity">
    <reaction evidence="8">
        <text>L-threonyl-[protein] + ATP = O-phospho-L-threonyl-[protein] + ADP + H(+)</text>
        <dbReference type="Rhea" id="RHEA:46608"/>
        <dbReference type="Rhea" id="RHEA-COMP:11060"/>
        <dbReference type="Rhea" id="RHEA-COMP:11605"/>
        <dbReference type="ChEBI" id="CHEBI:15378"/>
        <dbReference type="ChEBI" id="CHEBI:30013"/>
        <dbReference type="ChEBI" id="CHEBI:30616"/>
        <dbReference type="ChEBI" id="CHEBI:61977"/>
        <dbReference type="ChEBI" id="CHEBI:456216"/>
        <dbReference type="EC" id="2.7.11.1"/>
    </reaction>
</comment>
<dbReference type="EC" id="2.7.11.1" evidence="1"/>
<dbReference type="SMART" id="SM00220">
    <property type="entry name" value="S_TKc"/>
    <property type="match status" value="1"/>
</dbReference>
<evidence type="ECO:0000256" key="6">
    <source>
        <dbReference type="ARBA" id="ARBA00022777"/>
    </source>
</evidence>
<evidence type="ECO:0000256" key="7">
    <source>
        <dbReference type="ARBA" id="ARBA00022840"/>
    </source>
</evidence>
<evidence type="ECO:0000313" key="12">
    <source>
        <dbReference type="EMBL" id="OHT15882.1"/>
    </source>
</evidence>
<evidence type="ECO:0000313" key="13">
    <source>
        <dbReference type="Proteomes" id="UP000179807"/>
    </source>
</evidence>
<dbReference type="CDD" id="cd05579">
    <property type="entry name" value="STKc_MAST_like"/>
    <property type="match status" value="1"/>
</dbReference>
<feature type="compositionally biased region" description="Basic and acidic residues" evidence="10">
    <location>
        <begin position="278"/>
        <end position="290"/>
    </location>
</feature>
<dbReference type="Pfam" id="PF00069">
    <property type="entry name" value="Pkinase"/>
    <property type="match status" value="1"/>
</dbReference>
<keyword evidence="2" id="KW-0723">Serine/threonine-protein kinase</keyword>
<reference evidence="12" key="1">
    <citation type="submission" date="2016-10" db="EMBL/GenBank/DDBJ databases">
        <authorList>
            <person name="Benchimol M."/>
            <person name="Almeida L.G."/>
            <person name="Vasconcelos A.T."/>
            <person name="Perreira-Neves A."/>
            <person name="Rosa I.A."/>
            <person name="Tasca T."/>
            <person name="Bogo M.R."/>
            <person name="de Souza W."/>
        </authorList>
    </citation>
    <scope>NUCLEOTIDE SEQUENCE [LARGE SCALE GENOMIC DNA]</scope>
    <source>
        <strain evidence="12">K</strain>
    </source>
</reference>
<dbReference type="AlphaFoldDB" id="A0A1J4KXI0"/>
<name>A0A1J4KXI0_9EUKA</name>
<gene>
    <name evidence="12" type="ORF">TRFO_13721</name>
</gene>
<evidence type="ECO:0000256" key="10">
    <source>
        <dbReference type="SAM" id="MobiDB-lite"/>
    </source>
</evidence>
<keyword evidence="4" id="KW-0808">Transferase</keyword>
<dbReference type="PROSITE" id="PS50011">
    <property type="entry name" value="PROTEIN_KINASE_DOM"/>
    <property type="match status" value="1"/>
</dbReference>
<evidence type="ECO:0000256" key="8">
    <source>
        <dbReference type="ARBA" id="ARBA00047899"/>
    </source>
</evidence>
<evidence type="ECO:0000256" key="2">
    <source>
        <dbReference type="ARBA" id="ARBA00022527"/>
    </source>
</evidence>
<protein>
    <recommendedName>
        <fullName evidence="1">non-specific serine/threonine protein kinase</fullName>
        <ecNumber evidence="1">2.7.11.1</ecNumber>
    </recommendedName>
</protein>
<dbReference type="InterPro" id="IPR011009">
    <property type="entry name" value="Kinase-like_dom_sf"/>
</dbReference>
<organism evidence="12 13">
    <name type="scientific">Tritrichomonas foetus</name>
    <dbReference type="NCBI Taxonomy" id="1144522"/>
    <lineage>
        <taxon>Eukaryota</taxon>
        <taxon>Metamonada</taxon>
        <taxon>Parabasalia</taxon>
        <taxon>Tritrichomonadida</taxon>
        <taxon>Tritrichomonadidae</taxon>
        <taxon>Tritrichomonas</taxon>
    </lineage>
</organism>
<dbReference type="GO" id="GO:0035556">
    <property type="term" value="P:intracellular signal transduction"/>
    <property type="evidence" value="ECO:0007669"/>
    <property type="project" value="TreeGrafter"/>
</dbReference>
<proteinExistence type="predicted"/>
<dbReference type="InterPro" id="IPR000719">
    <property type="entry name" value="Prot_kinase_dom"/>
</dbReference>
<dbReference type="EMBL" id="MLAK01000176">
    <property type="protein sequence ID" value="OHT15882.1"/>
    <property type="molecule type" value="Genomic_DNA"/>
</dbReference>
<dbReference type="Gene3D" id="1.10.510.10">
    <property type="entry name" value="Transferase(Phosphotransferase) domain 1"/>
    <property type="match status" value="1"/>
</dbReference>
<keyword evidence="3" id="KW-0597">Phosphoprotein</keyword>
<evidence type="ECO:0000256" key="1">
    <source>
        <dbReference type="ARBA" id="ARBA00012513"/>
    </source>
</evidence>
<evidence type="ECO:0000256" key="5">
    <source>
        <dbReference type="ARBA" id="ARBA00022741"/>
    </source>
</evidence>
<keyword evidence="7" id="KW-0067">ATP-binding</keyword>